<dbReference type="SUPFAM" id="SSF109604">
    <property type="entry name" value="HD-domain/PDEase-like"/>
    <property type="match status" value="1"/>
</dbReference>
<gene>
    <name evidence="2" type="ORF">H9742_04420</name>
</gene>
<evidence type="ECO:0000313" key="3">
    <source>
        <dbReference type="Proteomes" id="UP000824265"/>
    </source>
</evidence>
<dbReference type="PANTHER" id="PTHR43155:SF2">
    <property type="entry name" value="CYCLIC DI-GMP PHOSPHODIESTERASE PA4108"/>
    <property type="match status" value="1"/>
</dbReference>
<name>A0A9D1R316_9FIRM</name>
<reference evidence="2" key="1">
    <citation type="journal article" date="2021" name="PeerJ">
        <title>Extensive microbial diversity within the chicken gut microbiome revealed by metagenomics and culture.</title>
        <authorList>
            <person name="Gilroy R."/>
            <person name="Ravi A."/>
            <person name="Getino M."/>
            <person name="Pursley I."/>
            <person name="Horton D.L."/>
            <person name="Alikhan N.F."/>
            <person name="Baker D."/>
            <person name="Gharbi K."/>
            <person name="Hall N."/>
            <person name="Watson M."/>
            <person name="Adriaenssens E.M."/>
            <person name="Foster-Nyarko E."/>
            <person name="Jarju S."/>
            <person name="Secka A."/>
            <person name="Antonio M."/>
            <person name="Oren A."/>
            <person name="Chaudhuri R.R."/>
            <person name="La Ragione R."/>
            <person name="Hildebrand F."/>
            <person name="Pallen M.J."/>
        </authorList>
    </citation>
    <scope>NUCLEOTIDE SEQUENCE</scope>
    <source>
        <strain evidence="2">CHK195-6426</strain>
    </source>
</reference>
<protein>
    <submittedName>
        <fullName evidence="2">HD domain-containing protein</fullName>
    </submittedName>
</protein>
<proteinExistence type="predicted"/>
<reference evidence="2" key="2">
    <citation type="submission" date="2021-04" db="EMBL/GenBank/DDBJ databases">
        <authorList>
            <person name="Gilroy R."/>
        </authorList>
    </citation>
    <scope>NUCLEOTIDE SEQUENCE</scope>
    <source>
        <strain evidence="2">CHK195-6426</strain>
    </source>
</reference>
<evidence type="ECO:0000313" key="2">
    <source>
        <dbReference type="EMBL" id="HIW80766.1"/>
    </source>
</evidence>
<dbReference type="PANTHER" id="PTHR43155">
    <property type="entry name" value="CYCLIC DI-GMP PHOSPHODIESTERASE PA4108-RELATED"/>
    <property type="match status" value="1"/>
</dbReference>
<dbReference type="InterPro" id="IPR003607">
    <property type="entry name" value="HD/PDEase_dom"/>
</dbReference>
<dbReference type="Proteomes" id="UP000824265">
    <property type="component" value="Unassembled WGS sequence"/>
</dbReference>
<dbReference type="Pfam" id="PF13487">
    <property type="entry name" value="HD_5"/>
    <property type="match status" value="1"/>
</dbReference>
<dbReference type="AlphaFoldDB" id="A0A9D1R316"/>
<organism evidence="2 3">
    <name type="scientific">Candidatus Acetatifactor stercoripullorum</name>
    <dbReference type="NCBI Taxonomy" id="2838414"/>
    <lineage>
        <taxon>Bacteria</taxon>
        <taxon>Bacillati</taxon>
        <taxon>Bacillota</taxon>
        <taxon>Clostridia</taxon>
        <taxon>Lachnospirales</taxon>
        <taxon>Lachnospiraceae</taxon>
        <taxon>Acetatifactor</taxon>
    </lineage>
</organism>
<accession>A0A9D1R316</accession>
<dbReference type="Gene3D" id="1.10.3210.10">
    <property type="entry name" value="Hypothetical protein af1432"/>
    <property type="match status" value="1"/>
</dbReference>
<feature type="domain" description="HD-GYP" evidence="1">
    <location>
        <begin position="104"/>
        <end position="298"/>
    </location>
</feature>
<dbReference type="CDD" id="cd00077">
    <property type="entry name" value="HDc"/>
    <property type="match status" value="1"/>
</dbReference>
<comment type="caution">
    <text evidence="2">The sequence shown here is derived from an EMBL/GenBank/DDBJ whole genome shotgun (WGS) entry which is preliminary data.</text>
</comment>
<dbReference type="EMBL" id="DXGH01000025">
    <property type="protein sequence ID" value="HIW80766.1"/>
    <property type="molecule type" value="Genomic_DNA"/>
</dbReference>
<dbReference type="PROSITE" id="PS51832">
    <property type="entry name" value="HD_GYP"/>
    <property type="match status" value="1"/>
</dbReference>
<evidence type="ECO:0000259" key="1">
    <source>
        <dbReference type="PROSITE" id="PS51832"/>
    </source>
</evidence>
<sequence>MELKRIDELKGGEILAKPIMTWDYQIMLPEGAKLKKEYIDKIIELGIFYVYVKEEKMEEGEMVILRSEIEENIKSKVRDILERHTYHHNQELEELSLETDRIISSILEEDQVVEKVFDIKERSSDLYEHSISVCTFAILTALKLKADKSMIHEIGVGCLLHDIGLRYITMDFNDIALASMNKQQIAEYKKHPVYGFSNLKTEGWISKISKNIVLYHHERLDGSGFPLRIREIPFECRIVNVCDAFDEMICGIGCKRVKVYEAIEYLKNYKDILFDAEIVDTFLAFTAVYPSGTHVLTNEGEVGVVLSQNKNFHERPVLRIIKDKAGNDVEGVLIKDLVKVHNIYIEKALD</sequence>
<dbReference type="InterPro" id="IPR037522">
    <property type="entry name" value="HD_GYP_dom"/>
</dbReference>